<organism evidence="2 3">
    <name type="scientific">Abditibacterium utsteinense</name>
    <dbReference type="NCBI Taxonomy" id="1960156"/>
    <lineage>
        <taxon>Bacteria</taxon>
        <taxon>Pseudomonadati</taxon>
        <taxon>Abditibacteriota</taxon>
        <taxon>Abditibacteriia</taxon>
        <taxon>Abditibacteriales</taxon>
        <taxon>Abditibacteriaceae</taxon>
        <taxon>Abditibacterium</taxon>
    </lineage>
</organism>
<dbReference type="AlphaFoldDB" id="A0A2S8SVJ7"/>
<accession>A0A2S8SVJ7</accession>
<name>A0A2S8SVJ7_9BACT</name>
<protein>
    <submittedName>
        <fullName evidence="2">Uncharacterized protein</fullName>
    </submittedName>
</protein>
<sequence>MADSPTFKPGDRVEIGGRTMLRPGFSLVGLTGVVFASAPNVPDGCLTVAVDWPAHGYTEENGYADGSLPLFVNVPAAHLSDADAPEELKPKPKFTSKSQLSSLLGKTAPAEPEARESSVEEPAMPKPAASKTAPKPDDETPNERPKLRLV</sequence>
<feature type="region of interest" description="Disordered" evidence="1">
    <location>
        <begin position="82"/>
        <end position="150"/>
    </location>
</feature>
<dbReference type="EMBL" id="NIGF01000003">
    <property type="protein sequence ID" value="PQV64809.1"/>
    <property type="molecule type" value="Genomic_DNA"/>
</dbReference>
<dbReference type="Proteomes" id="UP000237684">
    <property type="component" value="Unassembled WGS sequence"/>
</dbReference>
<feature type="compositionally biased region" description="Basic and acidic residues" evidence="1">
    <location>
        <begin position="134"/>
        <end position="150"/>
    </location>
</feature>
<feature type="compositionally biased region" description="Polar residues" evidence="1">
    <location>
        <begin position="95"/>
        <end position="104"/>
    </location>
</feature>
<dbReference type="InParanoid" id="A0A2S8SVJ7"/>
<comment type="caution">
    <text evidence="2">The sequence shown here is derived from an EMBL/GenBank/DDBJ whole genome shotgun (WGS) entry which is preliminary data.</text>
</comment>
<evidence type="ECO:0000313" key="2">
    <source>
        <dbReference type="EMBL" id="PQV64809.1"/>
    </source>
</evidence>
<reference evidence="2 3" key="1">
    <citation type="journal article" date="2018" name="Syst. Appl. Microbiol.">
        <title>Abditibacterium utsteinense sp. nov., the first cultivated member of candidate phylum FBP, isolated from ice-free Antarctic soil samples.</title>
        <authorList>
            <person name="Tahon G."/>
            <person name="Tytgat B."/>
            <person name="Lebbe L."/>
            <person name="Carlier A."/>
            <person name="Willems A."/>
        </authorList>
    </citation>
    <scope>NUCLEOTIDE SEQUENCE [LARGE SCALE GENOMIC DNA]</scope>
    <source>
        <strain evidence="2 3">LMG 29911</strain>
    </source>
</reference>
<dbReference type="RefSeq" id="WP_105482695.1">
    <property type="nucleotide sequence ID" value="NZ_NIGF01000003.1"/>
</dbReference>
<evidence type="ECO:0000313" key="3">
    <source>
        <dbReference type="Proteomes" id="UP000237684"/>
    </source>
</evidence>
<evidence type="ECO:0000256" key="1">
    <source>
        <dbReference type="SAM" id="MobiDB-lite"/>
    </source>
</evidence>
<keyword evidence="3" id="KW-1185">Reference proteome</keyword>
<proteinExistence type="predicted"/>
<gene>
    <name evidence="2" type="ORF">B1R32_10376</name>
</gene>